<dbReference type="PANTHER" id="PTHR37305:SF1">
    <property type="entry name" value="MEMBRANE PROTEIN"/>
    <property type="match status" value="1"/>
</dbReference>
<dbReference type="STRING" id="84029.CROST_27410"/>
<protein>
    <submittedName>
        <fullName evidence="1">Uncharacterized protein</fullName>
    </submittedName>
</protein>
<dbReference type="PANTHER" id="PTHR37305">
    <property type="entry name" value="INTEGRAL MEMBRANE PROTEIN-RELATED"/>
    <property type="match status" value="1"/>
</dbReference>
<gene>
    <name evidence="1" type="ORF">CROST_003410</name>
</gene>
<accession>A0A1S8MBP5</accession>
<name>A0A1S8MBP5_9CLOT</name>
<keyword evidence="2" id="KW-1185">Reference proteome</keyword>
<evidence type="ECO:0000313" key="2">
    <source>
        <dbReference type="Proteomes" id="UP000190951"/>
    </source>
</evidence>
<dbReference type="KEGG" id="crw:CROST_003410"/>
<dbReference type="Pfam" id="PF12679">
    <property type="entry name" value="ABC2_membrane_2"/>
    <property type="match status" value="1"/>
</dbReference>
<dbReference type="Proteomes" id="UP000190951">
    <property type="component" value="Chromosome"/>
</dbReference>
<dbReference type="GO" id="GO:0140359">
    <property type="term" value="F:ABC-type transporter activity"/>
    <property type="evidence" value="ECO:0007669"/>
    <property type="project" value="InterPro"/>
</dbReference>
<proteinExistence type="predicted"/>
<dbReference type="RefSeq" id="WP_077833233.1">
    <property type="nucleotide sequence ID" value="NZ_CP096983.1"/>
</dbReference>
<evidence type="ECO:0000313" key="1">
    <source>
        <dbReference type="EMBL" id="URZ09658.1"/>
    </source>
</evidence>
<dbReference type="EMBL" id="CP096983">
    <property type="protein sequence ID" value="URZ09658.1"/>
    <property type="molecule type" value="Genomic_DNA"/>
</dbReference>
<reference evidence="1 2" key="1">
    <citation type="submission" date="2022-04" db="EMBL/GenBank/DDBJ databases">
        <title>Genome sequence of C. roseum typestrain.</title>
        <authorList>
            <person name="Poehlein A."/>
            <person name="Schoch T."/>
            <person name="Duerre P."/>
            <person name="Daniel R."/>
        </authorList>
    </citation>
    <scope>NUCLEOTIDE SEQUENCE [LARGE SCALE GENOMIC DNA]</scope>
    <source>
        <strain evidence="1 2">DSM 7320</strain>
    </source>
</reference>
<dbReference type="GO" id="GO:0005886">
    <property type="term" value="C:plasma membrane"/>
    <property type="evidence" value="ECO:0007669"/>
    <property type="project" value="UniProtKB-SubCell"/>
</dbReference>
<organism evidence="1 2">
    <name type="scientific">Clostridium felsineum</name>
    <dbReference type="NCBI Taxonomy" id="36839"/>
    <lineage>
        <taxon>Bacteria</taxon>
        <taxon>Bacillati</taxon>
        <taxon>Bacillota</taxon>
        <taxon>Clostridia</taxon>
        <taxon>Eubacteriales</taxon>
        <taxon>Clostridiaceae</taxon>
        <taxon>Clostridium</taxon>
    </lineage>
</organism>
<sequence>MWNLIKNEFIKLRYRKKFIICTIVFALVCIGFCAVYVKMQKASTPDAAIQYYKDAKSSLQTKEKGIKDANLKQQYEQQISQLDEQIKEYQQSKTEGSKDWKKQIKNTIDSLKDQKNQAADITENTAKESYNKQIVFYQYLLNHNIKPQDNNTLSTFQLLQSLLKLIGYILIPIIIAIFSADIVSGEYTPPTIKVLLSKPASRAKILAAKFFASAISCIAIILIIELLTFIVAGIAYGFDNPSYPILVGTKYMNSGIKLTQDSTGLIPVLGSSYVIPLWQFLIEMFLFQILFIVACCAFFILLSVVLRSSVLSMTLSIMVVIALNIISQISALHIIMPFLFTNYGSPYDILTNTIPSTSGLTFTTALFGVIFLVIFTIICYGLANYSFRKKDMTV</sequence>
<dbReference type="AlphaFoldDB" id="A0A1S8MBP5"/>